<keyword evidence="4" id="KW-0378">Hydrolase</keyword>
<feature type="domain" description="Helicase ATP-binding" evidence="2">
    <location>
        <begin position="239"/>
        <end position="391"/>
    </location>
</feature>
<dbReference type="GO" id="GO:0016787">
    <property type="term" value="F:hydrolase activity"/>
    <property type="evidence" value="ECO:0007669"/>
    <property type="project" value="InterPro"/>
</dbReference>
<dbReference type="AlphaFoldDB" id="A0A0A3I0K1"/>
<dbReference type="CDD" id="cd18032">
    <property type="entry name" value="DEXHc_RE_I_III_res"/>
    <property type="match status" value="1"/>
</dbReference>
<dbReference type="Pfam" id="PF04851">
    <property type="entry name" value="ResIII"/>
    <property type="match status" value="1"/>
</dbReference>
<sequence length="959" mass="110276">MNQLIRKIENSLHKGFIDQNKPVSGHFKPKLLTNNHHESVLSSLLQELKACKTFTFSVAFITEGGLATLKTMLYDLKLKGVKGRILTSTFLNFNQPKMFKELLKFENVEVRLTGEKGFHSKGYIFEHKEYYSLIVGSSNLTDSALKANYEWNVFLTSLENGEIINHFKRQFEDAWNAAIPLTEEWIAGYKQNYELQPFIKHTTTNALEINTNYLTNDLAKSLSIQPNKMQDAALLQLKTLRETGAKKGLIISATGTGKTYLSAFDVRNFAPKRMLFVVHREQILKKAMQDYRKVLGGNEEDYGILSGNSKDVNAKYLFATIQTISRNSYLHEFSKDHFDYVLIDEVHKAGADSYLKVINYFEPDFLLGMTATPERTDGFNIYELFDYNIAYEIRLQAALEEDMLCPFHYFGVTEFEKNGEIVDDATELKNLVSRERVRHIIEKVNYYGHSGDRVKGLMFCSCKEEARSLSILLNEAGFKTVALTGDNAQEEREAAIQKLESGELQYILSVDIFNEGIDIPFLNQIVMLRQTQSSIIFIQQLGRGLRKHNSKEYVTIIDFIGNYKNNYLIPIALSGDQSMNKDNVRRKTVNTDYIQGVSTINFEEIARKKIFDAINNTNLSTLKALKDAYTEVKNRLGRVPTLHDFIEQNSLDPEVIINYSDNYYNFLLRMKEDIPSLSEYEIATLTMLSKEFLNGKRVHEVILIEELLKESFISKESYIAKLNDFGAYVNDETIQSVENIFALEFFVQNDIKKYGGKSIIKLIDGNYQFNEEIQESLRDSNFTRYIVDIVKCALIKSRKYNKSKPFTLYEKYSRRDVCKLLNWDKNEEGTLNGGRIKNGTCPIFVNYHKNEEDSAAKYLDEFLSNDLFQWCSTKNRTVMAKDINPIVHSTENGVAVHLFVKKHNGEGKDFYYLGPVSVDSESAKNQKLEDEGVHYGVVTMNMLLETPVQYDIYHYLVEE</sequence>
<dbReference type="InterPro" id="IPR006935">
    <property type="entry name" value="Helicase/UvrB_N"/>
</dbReference>
<dbReference type="eggNOG" id="COG3886">
    <property type="taxonomic scope" value="Bacteria"/>
</dbReference>
<feature type="domain" description="Helicase C-terminal" evidence="3">
    <location>
        <begin position="436"/>
        <end position="594"/>
    </location>
</feature>
<dbReference type="GO" id="GO:0006793">
    <property type="term" value="P:phosphorus metabolic process"/>
    <property type="evidence" value="ECO:0007669"/>
    <property type="project" value="UniProtKB-ARBA"/>
</dbReference>
<reference evidence="4 5" key="1">
    <citation type="submission" date="2014-02" db="EMBL/GenBank/DDBJ databases">
        <title>Draft genome sequence of Lysinibacillus sinduriensis JCM 15800.</title>
        <authorList>
            <person name="Zhang F."/>
            <person name="Wang G."/>
            <person name="Zhang L."/>
        </authorList>
    </citation>
    <scope>NUCLEOTIDE SEQUENCE [LARGE SCALE GENOMIC DNA]</scope>
    <source>
        <strain evidence="4 5">JCM 15800</strain>
    </source>
</reference>
<dbReference type="InterPro" id="IPR001650">
    <property type="entry name" value="Helicase_C-like"/>
</dbReference>
<gene>
    <name evidence="4" type="ORF">CD33_08320</name>
</gene>
<dbReference type="eggNOG" id="COG1061">
    <property type="taxonomic scope" value="Bacteria"/>
</dbReference>
<dbReference type="GO" id="GO:0003677">
    <property type="term" value="F:DNA binding"/>
    <property type="evidence" value="ECO:0007669"/>
    <property type="project" value="InterPro"/>
</dbReference>
<dbReference type="SUPFAM" id="SSF52540">
    <property type="entry name" value="P-loop containing nucleoside triphosphate hydrolases"/>
    <property type="match status" value="1"/>
</dbReference>
<keyword evidence="4" id="KW-0547">Nucleotide-binding</keyword>
<dbReference type="Gene3D" id="3.30.870.10">
    <property type="entry name" value="Endonuclease Chain A"/>
    <property type="match status" value="1"/>
</dbReference>
<name>A0A0A3I0K1_9BACL</name>
<comment type="caution">
    <text evidence="4">The sequence shown here is derived from an EMBL/GenBank/DDBJ whole genome shotgun (WGS) entry which is preliminary data.</text>
</comment>
<dbReference type="EMBL" id="JPVO01000047">
    <property type="protein sequence ID" value="KGR76163.1"/>
    <property type="molecule type" value="Genomic_DNA"/>
</dbReference>
<dbReference type="PANTHER" id="PTHR47396">
    <property type="entry name" value="TYPE I RESTRICTION ENZYME ECOKI R PROTEIN"/>
    <property type="match status" value="1"/>
</dbReference>
<dbReference type="InterPro" id="IPR058403">
    <property type="entry name" value="DUF8090"/>
</dbReference>
<evidence type="ECO:0000259" key="1">
    <source>
        <dbReference type="PROSITE" id="PS50035"/>
    </source>
</evidence>
<dbReference type="OrthoDB" id="9802848at2"/>
<dbReference type="RefSeq" id="WP_036199835.1">
    <property type="nucleotide sequence ID" value="NZ_AVCY01000009.1"/>
</dbReference>
<dbReference type="GO" id="GO:0005524">
    <property type="term" value="F:ATP binding"/>
    <property type="evidence" value="ECO:0007669"/>
    <property type="project" value="InterPro"/>
</dbReference>
<dbReference type="CDD" id="cd09204">
    <property type="entry name" value="PLDc_N_DEXD_b2"/>
    <property type="match status" value="1"/>
</dbReference>
<dbReference type="Pfam" id="PF11907">
    <property type="entry name" value="DUF3427"/>
    <property type="match status" value="1"/>
</dbReference>
<dbReference type="PROSITE" id="PS51192">
    <property type="entry name" value="HELICASE_ATP_BIND_1"/>
    <property type="match status" value="1"/>
</dbReference>
<evidence type="ECO:0000313" key="4">
    <source>
        <dbReference type="EMBL" id="KGR76163.1"/>
    </source>
</evidence>
<dbReference type="GO" id="GO:0004386">
    <property type="term" value="F:helicase activity"/>
    <property type="evidence" value="ECO:0007669"/>
    <property type="project" value="UniProtKB-KW"/>
</dbReference>
<dbReference type="InterPro" id="IPR014001">
    <property type="entry name" value="Helicase_ATP-bd"/>
</dbReference>
<dbReference type="STRING" id="1384057.CD33_08320"/>
<dbReference type="Pfam" id="PF13091">
    <property type="entry name" value="PLDc_2"/>
    <property type="match status" value="1"/>
</dbReference>
<dbReference type="SMART" id="SM00490">
    <property type="entry name" value="HELICc"/>
    <property type="match status" value="1"/>
</dbReference>
<proteinExistence type="predicted"/>
<keyword evidence="4" id="KW-0067">ATP-binding</keyword>
<evidence type="ECO:0000313" key="5">
    <source>
        <dbReference type="Proteomes" id="UP000030408"/>
    </source>
</evidence>
<dbReference type="InterPro" id="IPR027417">
    <property type="entry name" value="P-loop_NTPase"/>
</dbReference>
<evidence type="ECO:0000259" key="2">
    <source>
        <dbReference type="PROSITE" id="PS51192"/>
    </source>
</evidence>
<organism evidence="4 5">
    <name type="scientific">Ureibacillus sinduriensis BLB-1 = JCM 15800</name>
    <dbReference type="NCBI Taxonomy" id="1384057"/>
    <lineage>
        <taxon>Bacteria</taxon>
        <taxon>Bacillati</taxon>
        <taxon>Bacillota</taxon>
        <taxon>Bacilli</taxon>
        <taxon>Bacillales</taxon>
        <taxon>Caryophanaceae</taxon>
        <taxon>Ureibacillus</taxon>
    </lineage>
</organism>
<keyword evidence="4" id="KW-0347">Helicase</keyword>
<dbReference type="GO" id="GO:0005829">
    <property type="term" value="C:cytosol"/>
    <property type="evidence" value="ECO:0007669"/>
    <property type="project" value="TreeGrafter"/>
</dbReference>
<dbReference type="Pfam" id="PF26350">
    <property type="entry name" value="DUF8090"/>
    <property type="match status" value="1"/>
</dbReference>
<dbReference type="Pfam" id="PF00271">
    <property type="entry name" value="Helicase_C"/>
    <property type="match status" value="1"/>
</dbReference>
<dbReference type="PROSITE" id="PS51194">
    <property type="entry name" value="HELICASE_CTER"/>
    <property type="match status" value="1"/>
</dbReference>
<dbReference type="PROSITE" id="PS50035">
    <property type="entry name" value="PLD"/>
    <property type="match status" value="1"/>
</dbReference>
<dbReference type="InterPro" id="IPR050742">
    <property type="entry name" value="Helicase_Restrict-Modif_Enz"/>
</dbReference>
<dbReference type="SMART" id="SM00487">
    <property type="entry name" value="DEXDc"/>
    <property type="match status" value="1"/>
</dbReference>
<feature type="domain" description="PLD phosphodiesterase" evidence="1">
    <location>
        <begin position="114"/>
        <end position="144"/>
    </location>
</feature>
<keyword evidence="5" id="KW-1185">Reference proteome</keyword>
<protein>
    <submittedName>
        <fullName evidence="4">Helicase</fullName>
    </submittedName>
</protein>
<dbReference type="SUPFAM" id="SSF56024">
    <property type="entry name" value="Phospholipase D/nuclease"/>
    <property type="match status" value="1"/>
</dbReference>
<dbReference type="Proteomes" id="UP000030408">
    <property type="component" value="Unassembled WGS sequence"/>
</dbReference>
<accession>A0A0A3I0K1</accession>
<dbReference type="InterPro" id="IPR021835">
    <property type="entry name" value="DUF3427"/>
</dbReference>
<dbReference type="PANTHER" id="PTHR47396:SF1">
    <property type="entry name" value="ATP-DEPENDENT HELICASE IRC3-RELATED"/>
    <property type="match status" value="1"/>
</dbReference>
<dbReference type="InterPro" id="IPR001736">
    <property type="entry name" value="PLipase_D/transphosphatidylase"/>
</dbReference>
<dbReference type="Gene3D" id="3.40.50.300">
    <property type="entry name" value="P-loop containing nucleotide triphosphate hydrolases"/>
    <property type="match status" value="2"/>
</dbReference>
<evidence type="ECO:0000259" key="3">
    <source>
        <dbReference type="PROSITE" id="PS51194"/>
    </source>
</evidence>
<dbReference type="CDD" id="cd18799">
    <property type="entry name" value="SF2_C_EcoAI-like"/>
    <property type="match status" value="1"/>
</dbReference>
<dbReference type="InterPro" id="IPR025202">
    <property type="entry name" value="PLD-like_dom"/>
</dbReference>